<feature type="transmembrane region" description="Helical" evidence="1">
    <location>
        <begin position="7"/>
        <end position="27"/>
    </location>
</feature>
<keyword evidence="1" id="KW-1133">Transmembrane helix</keyword>
<sequence length="35" mass="3945">MKKESRLSVFGAIVVVLMAYMGVYTAMQPLPPLFR</sequence>
<organism evidence="2 3">
    <name type="scientific">Geobacillus kaustophilus</name>
    <dbReference type="NCBI Taxonomy" id="1462"/>
    <lineage>
        <taxon>Bacteria</taxon>
        <taxon>Bacillati</taxon>
        <taxon>Bacillota</taxon>
        <taxon>Bacilli</taxon>
        <taxon>Bacillales</taxon>
        <taxon>Anoxybacillaceae</taxon>
        <taxon>Geobacillus</taxon>
        <taxon>Geobacillus thermoleovorans group</taxon>
    </lineage>
</organism>
<evidence type="ECO:0000256" key="1">
    <source>
        <dbReference type="SAM" id="Phobius"/>
    </source>
</evidence>
<evidence type="ECO:0000313" key="2">
    <source>
        <dbReference type="EMBL" id="KJE29256.1"/>
    </source>
</evidence>
<keyword evidence="1" id="KW-0812">Transmembrane</keyword>
<protein>
    <submittedName>
        <fullName evidence="2">Putative membrane protein</fullName>
    </submittedName>
</protein>
<comment type="caution">
    <text evidence="2">The sequence shown here is derived from an EMBL/GenBank/DDBJ whole genome shotgun (WGS) entry which is preliminary data.</text>
</comment>
<proteinExistence type="predicted"/>
<dbReference type="Proteomes" id="UP000032522">
    <property type="component" value="Unassembled WGS sequence"/>
</dbReference>
<dbReference type="EMBL" id="JYBP01000003">
    <property type="protein sequence ID" value="KJE29256.1"/>
    <property type="molecule type" value="Genomic_DNA"/>
</dbReference>
<dbReference type="PATRIC" id="fig|1462.6.peg.1257"/>
<name>A0A0D8BYJ4_GEOKU</name>
<dbReference type="AlphaFoldDB" id="A0A0D8BYJ4"/>
<reference evidence="2 3" key="1">
    <citation type="submission" date="2015-01" db="EMBL/GenBank/DDBJ databases">
        <authorList>
            <person name="Filippidou S."/>
            <person name="Jeanneret N."/>
            <person name="Russel-Delif L."/>
            <person name="Junier T."/>
            <person name="Wunderlin T."/>
            <person name="Molina V."/>
            <person name="Johnson S.L."/>
            <person name="Davenport K.W."/>
            <person name="Chain P.S."/>
            <person name="Dorador C."/>
            <person name="Junier P."/>
        </authorList>
    </citation>
    <scope>NUCLEOTIDE SEQUENCE [LARGE SCALE GENOMIC DNA]</scope>
    <source>
        <strain evidence="2 3">Et7/4</strain>
    </source>
</reference>
<gene>
    <name evidence="2" type="ORF">LG52_1081</name>
</gene>
<accession>A0A0D8BYJ4</accession>
<keyword evidence="1" id="KW-0472">Membrane</keyword>
<evidence type="ECO:0000313" key="3">
    <source>
        <dbReference type="Proteomes" id="UP000032522"/>
    </source>
</evidence>